<feature type="domain" description="4Fe-4S ferredoxin-type" evidence="1">
    <location>
        <begin position="7"/>
        <end position="35"/>
    </location>
</feature>
<protein>
    <recommendedName>
        <fullName evidence="1">4Fe-4S ferredoxin-type domain-containing protein</fullName>
    </recommendedName>
</protein>
<dbReference type="InterPro" id="IPR050340">
    <property type="entry name" value="Cytosolic_Fe-S_CAF"/>
</dbReference>
<dbReference type="Gene3D" id="3.30.70.20">
    <property type="match status" value="1"/>
</dbReference>
<gene>
    <name evidence="2" type="ORF">LCGC14_2899720</name>
</gene>
<name>A0A0F8XV83_9ZZZZ</name>
<dbReference type="Gene3D" id="3.40.50.1780">
    <property type="match status" value="1"/>
</dbReference>
<dbReference type="SUPFAM" id="SSF54862">
    <property type="entry name" value="4Fe-4S ferredoxins"/>
    <property type="match status" value="1"/>
</dbReference>
<evidence type="ECO:0000313" key="2">
    <source>
        <dbReference type="EMBL" id="KKK72853.1"/>
    </source>
</evidence>
<evidence type="ECO:0000259" key="1">
    <source>
        <dbReference type="PROSITE" id="PS51379"/>
    </source>
</evidence>
<dbReference type="InterPro" id="IPR009016">
    <property type="entry name" value="Fe_hydrogenase"/>
</dbReference>
<dbReference type="InterPro" id="IPR004108">
    <property type="entry name" value="Fe_hydrogenase_lsu_C"/>
</dbReference>
<dbReference type="SUPFAM" id="SSF53920">
    <property type="entry name" value="Fe-only hydrogenase"/>
    <property type="match status" value="1"/>
</dbReference>
<dbReference type="Pfam" id="PF13237">
    <property type="entry name" value="Fer4_10"/>
    <property type="match status" value="1"/>
</dbReference>
<accession>A0A0F8XV83</accession>
<dbReference type="AlphaFoldDB" id="A0A0F8XV83"/>
<sequence length="264" mass="29180">MERTKTNIIEATASICQHCYECVRKCPVKAIKITDSELEVVGDRCIACGACVVACTQKAFRSRDNIGEIKELMAKKDVVAVTAPEIDAVFSGTSRSQLRAALMELGFYAVEDMVIAEEMVAMAYSELLSRDTDRPVIRSTCPSIVAFVEKYKPEMVRNLAPIASPMIVQGRLVKLLYGDVAVVFIGPCIAKQSEIERDPGDAVDQVLTFDRLVNMFKEVDIDPGNYQVEDDDRPVVGRVFSTPGGFPVNILENSSEKDRLMISR</sequence>
<organism evidence="2">
    <name type="scientific">marine sediment metagenome</name>
    <dbReference type="NCBI Taxonomy" id="412755"/>
    <lineage>
        <taxon>unclassified sequences</taxon>
        <taxon>metagenomes</taxon>
        <taxon>ecological metagenomes</taxon>
    </lineage>
</organism>
<feature type="domain" description="4Fe-4S ferredoxin-type" evidence="1">
    <location>
        <begin position="36"/>
        <end position="65"/>
    </location>
</feature>
<dbReference type="EMBL" id="LAZR01057051">
    <property type="protein sequence ID" value="KKK72853.1"/>
    <property type="molecule type" value="Genomic_DNA"/>
</dbReference>
<dbReference type="PROSITE" id="PS51379">
    <property type="entry name" value="4FE4S_FER_2"/>
    <property type="match status" value="2"/>
</dbReference>
<comment type="caution">
    <text evidence="2">The sequence shown here is derived from an EMBL/GenBank/DDBJ whole genome shotgun (WGS) entry which is preliminary data.</text>
</comment>
<feature type="non-terminal residue" evidence="2">
    <location>
        <position position="264"/>
    </location>
</feature>
<reference evidence="2" key="1">
    <citation type="journal article" date="2015" name="Nature">
        <title>Complex archaea that bridge the gap between prokaryotes and eukaryotes.</title>
        <authorList>
            <person name="Spang A."/>
            <person name="Saw J.H."/>
            <person name="Jorgensen S.L."/>
            <person name="Zaremba-Niedzwiedzka K."/>
            <person name="Martijn J."/>
            <person name="Lind A.E."/>
            <person name="van Eijk R."/>
            <person name="Schleper C."/>
            <person name="Guy L."/>
            <person name="Ettema T.J."/>
        </authorList>
    </citation>
    <scope>NUCLEOTIDE SEQUENCE</scope>
</reference>
<dbReference type="PANTHER" id="PTHR11615">
    <property type="entry name" value="NITRATE, FORMATE, IRON DEHYDROGENASE"/>
    <property type="match status" value="1"/>
</dbReference>
<proteinExistence type="predicted"/>
<dbReference type="InterPro" id="IPR017896">
    <property type="entry name" value="4Fe4S_Fe-S-bd"/>
</dbReference>
<dbReference type="Pfam" id="PF02906">
    <property type="entry name" value="Fe_hyd_lg_C"/>
    <property type="match status" value="1"/>
</dbReference>